<dbReference type="EMBL" id="GDIQ01010441">
    <property type="protein sequence ID" value="JAN84296.1"/>
    <property type="molecule type" value="Transcribed_RNA"/>
</dbReference>
<sequence>MMNTTRADESADCTEDVPIDVYLNLPCPNQNHFPIGFCNLQEIFQSKTKPTLMVPPIKNSLSINLSIVPIKERCFKTLLRIAQVQVDVHFDSNLE</sequence>
<proteinExistence type="predicted"/>
<dbReference type="AlphaFoldDB" id="A0A0N8DSL8"/>
<accession>A0A0N8DSL8</accession>
<reference evidence="1" key="1">
    <citation type="submission" date="2015-10" db="EMBL/GenBank/DDBJ databases">
        <title>EvidentialGene: Evidence-directed Construction of Complete mRNA Transcriptomes without Genomes.</title>
        <authorList>
            <person name="Gilbert D.G."/>
        </authorList>
    </citation>
    <scope>NUCLEOTIDE SEQUENCE</scope>
</reference>
<organism evidence="1">
    <name type="scientific">Daphnia magna</name>
    <dbReference type="NCBI Taxonomy" id="35525"/>
    <lineage>
        <taxon>Eukaryota</taxon>
        <taxon>Metazoa</taxon>
        <taxon>Ecdysozoa</taxon>
        <taxon>Arthropoda</taxon>
        <taxon>Crustacea</taxon>
        <taxon>Branchiopoda</taxon>
        <taxon>Diplostraca</taxon>
        <taxon>Cladocera</taxon>
        <taxon>Anomopoda</taxon>
        <taxon>Daphniidae</taxon>
        <taxon>Daphnia</taxon>
    </lineage>
</organism>
<evidence type="ECO:0000313" key="1">
    <source>
        <dbReference type="EMBL" id="JAN84296.1"/>
    </source>
</evidence>
<protein>
    <submittedName>
        <fullName evidence="1">Uncharacterized protein</fullName>
    </submittedName>
</protein>
<name>A0A0N8DSL8_9CRUS</name>